<evidence type="ECO:0000313" key="4">
    <source>
        <dbReference type="EMBL" id="CAL1597168.1"/>
    </source>
</evidence>
<dbReference type="GO" id="GO:0003723">
    <property type="term" value="F:RNA binding"/>
    <property type="evidence" value="ECO:0007669"/>
    <property type="project" value="TreeGrafter"/>
</dbReference>
<dbReference type="AlphaFoldDB" id="A0AAV2L987"/>
<gene>
    <name evidence="4" type="ORF">KC01_LOCUS25716</name>
</gene>
<evidence type="ECO:0000259" key="3">
    <source>
        <dbReference type="PROSITE" id="PS51286"/>
    </source>
</evidence>
<dbReference type="InterPro" id="IPR013584">
    <property type="entry name" value="RAP"/>
</dbReference>
<dbReference type="EMBL" id="OZ035843">
    <property type="protein sequence ID" value="CAL1597168.1"/>
    <property type="molecule type" value="Genomic_DNA"/>
</dbReference>
<name>A0AAV2L987_KNICA</name>
<dbReference type="Pfam" id="PF06743">
    <property type="entry name" value="FAST_1"/>
    <property type="match status" value="1"/>
</dbReference>
<dbReference type="InterPro" id="IPR050870">
    <property type="entry name" value="FAST_kinase"/>
</dbReference>
<evidence type="ECO:0000256" key="1">
    <source>
        <dbReference type="ARBA" id="ARBA00004173"/>
    </source>
</evidence>
<dbReference type="PANTHER" id="PTHR21228:SF9">
    <property type="entry name" value="FAST KINASE DOMAIN-CONTAINING PROTEIN 3, MITOCHONDRIAL"/>
    <property type="match status" value="1"/>
</dbReference>
<dbReference type="GO" id="GO:0044528">
    <property type="term" value="P:regulation of mitochondrial mRNA stability"/>
    <property type="evidence" value="ECO:0007669"/>
    <property type="project" value="InterPro"/>
</dbReference>
<dbReference type="SMART" id="SM00952">
    <property type="entry name" value="RAP"/>
    <property type="match status" value="1"/>
</dbReference>
<dbReference type="GO" id="GO:0005759">
    <property type="term" value="C:mitochondrial matrix"/>
    <property type="evidence" value="ECO:0007669"/>
    <property type="project" value="TreeGrafter"/>
</dbReference>
<dbReference type="PANTHER" id="PTHR21228">
    <property type="entry name" value="FAST LEU-RICH DOMAIN-CONTAINING"/>
    <property type="match status" value="1"/>
</dbReference>
<dbReference type="InterPro" id="IPR010622">
    <property type="entry name" value="FAST_Leu-rich"/>
</dbReference>
<dbReference type="GO" id="GO:0000963">
    <property type="term" value="P:mitochondrial RNA processing"/>
    <property type="evidence" value="ECO:0007669"/>
    <property type="project" value="TreeGrafter"/>
</dbReference>
<keyword evidence="5" id="KW-1185">Reference proteome</keyword>
<dbReference type="Pfam" id="PF08368">
    <property type="entry name" value="FAST_2"/>
    <property type="match status" value="1"/>
</dbReference>
<dbReference type="Proteomes" id="UP001497482">
    <property type="component" value="Chromosome 21"/>
</dbReference>
<dbReference type="GO" id="GO:0035770">
    <property type="term" value="C:ribonucleoprotein granule"/>
    <property type="evidence" value="ECO:0007669"/>
    <property type="project" value="TreeGrafter"/>
</dbReference>
<evidence type="ECO:0000256" key="2">
    <source>
        <dbReference type="ARBA" id="ARBA00023128"/>
    </source>
</evidence>
<comment type="subcellular location">
    <subcellularLocation>
        <location evidence="1">Mitochondrion</location>
    </subcellularLocation>
</comment>
<dbReference type="PROSITE" id="PS51286">
    <property type="entry name" value="RAP"/>
    <property type="match status" value="1"/>
</dbReference>
<dbReference type="InterPro" id="IPR013579">
    <property type="entry name" value="FAST_2"/>
</dbReference>
<reference evidence="4 5" key="1">
    <citation type="submission" date="2024-04" db="EMBL/GenBank/DDBJ databases">
        <authorList>
            <person name="Waldvogel A.-M."/>
            <person name="Schoenle A."/>
        </authorList>
    </citation>
    <scope>NUCLEOTIDE SEQUENCE [LARGE SCALE GENOMIC DNA]</scope>
</reference>
<organism evidence="4 5">
    <name type="scientific">Knipowitschia caucasica</name>
    <name type="common">Caucasian dwarf goby</name>
    <name type="synonym">Pomatoschistus caucasicus</name>
    <dbReference type="NCBI Taxonomy" id="637954"/>
    <lineage>
        <taxon>Eukaryota</taxon>
        <taxon>Metazoa</taxon>
        <taxon>Chordata</taxon>
        <taxon>Craniata</taxon>
        <taxon>Vertebrata</taxon>
        <taxon>Euteleostomi</taxon>
        <taxon>Actinopterygii</taxon>
        <taxon>Neopterygii</taxon>
        <taxon>Teleostei</taxon>
        <taxon>Neoteleostei</taxon>
        <taxon>Acanthomorphata</taxon>
        <taxon>Gobiaria</taxon>
        <taxon>Gobiiformes</taxon>
        <taxon>Gobioidei</taxon>
        <taxon>Gobiidae</taxon>
        <taxon>Gobiinae</taxon>
        <taxon>Knipowitschia</taxon>
    </lineage>
</organism>
<sequence length="531" mass="60138">MAAASLHHIADMEQGVNCLKDPAVLENNTIRALCKQLEEDSGRLTDNGLVSALLACTRLYLDPWSTLMVRLVSESQERLDQGSLSVGQLCDLGQAMLALEGPGSVMLDQIMSQIQKQEPTAWSLEGLRAVYKLMQNGAGFDGKYCDLLNGMHTHAVTVTSRMNPATVSELLGVLTSLNQTQAMPLVISLCKRAVRHVPHFTDDELTLVLGALMHFGHSDHYFVDAMEKYVPTMAFSSNPETVTKVMQFFGRRNILSPVVFDAVAESFVYRADEYTTSQVARQIMPFGKLGYLPPNAADVFRKVETILHTRFSHFQPRTLLNVLHSCILVERFPVNFVSKVFSSYFLQQLQDQGTGIDRRVLAQLTQLYMTMKLECPFYEGPRLRPQYNVKSFLMPGHSLETPVDPHLYNSVITGLVDLLGARSYFGSKVLTPYCYTLDVEIKLDEDGYVLPASHNDDVYKRIALCIDGHKRFASNKRQLLGKEAIKQRHLRLIGYEIVQIPFYEFDRLRNKQSVVEYLHQKIFPHSYRLSW</sequence>
<evidence type="ECO:0000313" key="5">
    <source>
        <dbReference type="Proteomes" id="UP001497482"/>
    </source>
</evidence>
<dbReference type="Pfam" id="PF08373">
    <property type="entry name" value="RAP"/>
    <property type="match status" value="1"/>
</dbReference>
<accession>A0AAV2L987</accession>
<keyword evidence="2" id="KW-0496">Mitochondrion</keyword>
<feature type="domain" description="RAP" evidence="3">
    <location>
        <begin position="462"/>
        <end position="520"/>
    </location>
</feature>
<proteinExistence type="predicted"/>
<protein>
    <recommendedName>
        <fullName evidence="3">RAP domain-containing protein</fullName>
    </recommendedName>
</protein>